<feature type="chain" id="PRO_5035923972" description="Secreted protein" evidence="1">
    <location>
        <begin position="21"/>
        <end position="93"/>
    </location>
</feature>
<evidence type="ECO:0000313" key="2">
    <source>
        <dbReference type="EMBL" id="KAG0574044.1"/>
    </source>
</evidence>
<comment type="caution">
    <text evidence="2">The sequence shown here is derived from an EMBL/GenBank/DDBJ whole genome shotgun (WGS) entry which is preliminary data.</text>
</comment>
<proteinExistence type="predicted"/>
<keyword evidence="1" id="KW-0732">Signal</keyword>
<evidence type="ECO:0000256" key="1">
    <source>
        <dbReference type="SAM" id="SignalP"/>
    </source>
</evidence>
<protein>
    <recommendedName>
        <fullName evidence="4">Secreted protein</fullName>
    </recommendedName>
</protein>
<organism evidence="2 3">
    <name type="scientific">Ceratodon purpureus</name>
    <name type="common">Fire moss</name>
    <name type="synonym">Dicranum purpureum</name>
    <dbReference type="NCBI Taxonomy" id="3225"/>
    <lineage>
        <taxon>Eukaryota</taxon>
        <taxon>Viridiplantae</taxon>
        <taxon>Streptophyta</taxon>
        <taxon>Embryophyta</taxon>
        <taxon>Bryophyta</taxon>
        <taxon>Bryophytina</taxon>
        <taxon>Bryopsida</taxon>
        <taxon>Dicranidae</taxon>
        <taxon>Pseudoditrichales</taxon>
        <taxon>Ditrichaceae</taxon>
        <taxon>Ceratodon</taxon>
    </lineage>
</organism>
<evidence type="ECO:0008006" key="4">
    <source>
        <dbReference type="Google" id="ProtNLM"/>
    </source>
</evidence>
<sequence>MSCGGARQFAFLCLLHLSRALQYRIHLLPLVFQRSESRSRRVLGCCLCERCVRIFFLQRAPSVTVVVLSLFFLWHSVGMSNRNLGTVVLQSGL</sequence>
<dbReference type="AlphaFoldDB" id="A0A8T0HSX5"/>
<reference evidence="2" key="1">
    <citation type="submission" date="2020-06" db="EMBL/GenBank/DDBJ databases">
        <title>WGS assembly of Ceratodon purpureus strain R40.</title>
        <authorList>
            <person name="Carey S.B."/>
            <person name="Jenkins J."/>
            <person name="Shu S."/>
            <person name="Lovell J.T."/>
            <person name="Sreedasyam A."/>
            <person name="Maumus F."/>
            <person name="Tiley G.P."/>
            <person name="Fernandez-Pozo N."/>
            <person name="Barry K."/>
            <person name="Chen C."/>
            <person name="Wang M."/>
            <person name="Lipzen A."/>
            <person name="Daum C."/>
            <person name="Saski C.A."/>
            <person name="Payton A.C."/>
            <person name="Mcbreen J.C."/>
            <person name="Conrad R.E."/>
            <person name="Kollar L.M."/>
            <person name="Olsson S."/>
            <person name="Huttunen S."/>
            <person name="Landis J.B."/>
            <person name="Wickett N.J."/>
            <person name="Johnson M.G."/>
            <person name="Rensing S.A."/>
            <person name="Grimwood J."/>
            <person name="Schmutz J."/>
            <person name="Mcdaniel S.F."/>
        </authorList>
    </citation>
    <scope>NUCLEOTIDE SEQUENCE</scope>
    <source>
        <strain evidence="2">R40</strain>
    </source>
</reference>
<accession>A0A8T0HSX5</accession>
<feature type="signal peptide" evidence="1">
    <location>
        <begin position="1"/>
        <end position="20"/>
    </location>
</feature>
<dbReference type="EMBL" id="CM026426">
    <property type="protein sequence ID" value="KAG0574044.1"/>
    <property type="molecule type" value="Genomic_DNA"/>
</dbReference>
<evidence type="ECO:0000313" key="3">
    <source>
        <dbReference type="Proteomes" id="UP000822688"/>
    </source>
</evidence>
<name>A0A8T0HSX5_CERPU</name>
<gene>
    <name evidence="2" type="ORF">KC19_VG230300</name>
</gene>
<dbReference type="Proteomes" id="UP000822688">
    <property type="component" value="Chromosome V"/>
</dbReference>
<keyword evidence="3" id="KW-1185">Reference proteome</keyword>